<organism evidence="1 2">
    <name type="scientific">Dreissena polymorpha</name>
    <name type="common">Zebra mussel</name>
    <name type="synonym">Mytilus polymorpha</name>
    <dbReference type="NCBI Taxonomy" id="45954"/>
    <lineage>
        <taxon>Eukaryota</taxon>
        <taxon>Metazoa</taxon>
        <taxon>Spiralia</taxon>
        <taxon>Lophotrochozoa</taxon>
        <taxon>Mollusca</taxon>
        <taxon>Bivalvia</taxon>
        <taxon>Autobranchia</taxon>
        <taxon>Heteroconchia</taxon>
        <taxon>Euheterodonta</taxon>
        <taxon>Imparidentia</taxon>
        <taxon>Neoheterodontei</taxon>
        <taxon>Myida</taxon>
        <taxon>Dreissenoidea</taxon>
        <taxon>Dreissenidae</taxon>
        <taxon>Dreissena</taxon>
    </lineage>
</organism>
<gene>
    <name evidence="1" type="ORF">DPMN_080122</name>
</gene>
<reference evidence="1" key="2">
    <citation type="submission" date="2020-11" db="EMBL/GenBank/DDBJ databases">
        <authorList>
            <person name="McCartney M.A."/>
            <person name="Auch B."/>
            <person name="Kono T."/>
            <person name="Mallez S."/>
            <person name="Becker A."/>
            <person name="Gohl D.M."/>
            <person name="Silverstein K.A.T."/>
            <person name="Koren S."/>
            <person name="Bechman K.B."/>
            <person name="Herman A."/>
            <person name="Abrahante J.E."/>
            <person name="Garbe J."/>
        </authorList>
    </citation>
    <scope>NUCLEOTIDE SEQUENCE</scope>
    <source>
        <strain evidence="1">Duluth1</strain>
        <tissue evidence="1">Whole animal</tissue>
    </source>
</reference>
<reference evidence="1" key="1">
    <citation type="journal article" date="2019" name="bioRxiv">
        <title>The Genome of the Zebra Mussel, Dreissena polymorpha: A Resource for Invasive Species Research.</title>
        <authorList>
            <person name="McCartney M.A."/>
            <person name="Auch B."/>
            <person name="Kono T."/>
            <person name="Mallez S."/>
            <person name="Zhang Y."/>
            <person name="Obille A."/>
            <person name="Becker A."/>
            <person name="Abrahante J.E."/>
            <person name="Garbe J."/>
            <person name="Badalamenti J.P."/>
            <person name="Herman A."/>
            <person name="Mangelson H."/>
            <person name="Liachko I."/>
            <person name="Sullivan S."/>
            <person name="Sone E.D."/>
            <person name="Koren S."/>
            <person name="Silverstein K.A.T."/>
            <person name="Beckman K.B."/>
            <person name="Gohl D.M."/>
        </authorList>
    </citation>
    <scope>NUCLEOTIDE SEQUENCE</scope>
    <source>
        <strain evidence="1">Duluth1</strain>
        <tissue evidence="1">Whole animal</tissue>
    </source>
</reference>
<sequence length="51" mass="5677">MALRRHIELGACLIGTHKCAKFCRSVTPTPRDKCDFRLRLLGNGANTSFLS</sequence>
<name>A0A9D3YVR6_DREPO</name>
<dbReference type="Proteomes" id="UP000828390">
    <property type="component" value="Unassembled WGS sequence"/>
</dbReference>
<evidence type="ECO:0000313" key="2">
    <source>
        <dbReference type="Proteomes" id="UP000828390"/>
    </source>
</evidence>
<dbReference type="AlphaFoldDB" id="A0A9D3YVR6"/>
<comment type="caution">
    <text evidence="1">The sequence shown here is derived from an EMBL/GenBank/DDBJ whole genome shotgun (WGS) entry which is preliminary data.</text>
</comment>
<protein>
    <submittedName>
        <fullName evidence="1">Uncharacterized protein</fullName>
    </submittedName>
</protein>
<accession>A0A9D3YVR6</accession>
<proteinExistence type="predicted"/>
<keyword evidence="2" id="KW-1185">Reference proteome</keyword>
<dbReference type="EMBL" id="JAIWYP010000015">
    <property type="protein sequence ID" value="KAH3705058.1"/>
    <property type="molecule type" value="Genomic_DNA"/>
</dbReference>
<evidence type="ECO:0000313" key="1">
    <source>
        <dbReference type="EMBL" id="KAH3705058.1"/>
    </source>
</evidence>